<protein>
    <submittedName>
        <fullName evidence="2">Uncharacterized protein</fullName>
    </submittedName>
</protein>
<name>A0ABV7HSR1_9GAMM</name>
<sequence length="163" mass="18156">MKSFLISYFSEIISGLGAIGSLLGALFAWIQHSKAKSSADSARESESKLLEAIKNNEMSRDIQRIKTLVERLSKYAHKGQSIRSSGLNLSGDIQQVISFRNDFSSNSRYAREHSTKLAEINRVCATIDFKNATEDDRISSINEIIEFLNEIAVSIDEKVSNHG</sequence>
<evidence type="ECO:0000313" key="3">
    <source>
        <dbReference type="Proteomes" id="UP001595548"/>
    </source>
</evidence>
<evidence type="ECO:0000256" key="1">
    <source>
        <dbReference type="SAM" id="Phobius"/>
    </source>
</evidence>
<accession>A0ABV7HSR1</accession>
<keyword evidence="1" id="KW-0812">Transmembrane</keyword>
<comment type="caution">
    <text evidence="2">The sequence shown here is derived from an EMBL/GenBank/DDBJ whole genome shotgun (WGS) entry which is preliminary data.</text>
</comment>
<reference evidence="3" key="1">
    <citation type="journal article" date="2019" name="Int. J. Syst. Evol. Microbiol.">
        <title>The Global Catalogue of Microorganisms (GCM) 10K type strain sequencing project: providing services to taxonomists for standard genome sequencing and annotation.</title>
        <authorList>
            <consortium name="The Broad Institute Genomics Platform"/>
            <consortium name="The Broad Institute Genome Sequencing Center for Infectious Disease"/>
            <person name="Wu L."/>
            <person name="Ma J."/>
        </authorList>
    </citation>
    <scope>NUCLEOTIDE SEQUENCE [LARGE SCALE GENOMIC DNA]</scope>
    <source>
        <strain evidence="3">KCTC 52141</strain>
    </source>
</reference>
<evidence type="ECO:0000313" key="2">
    <source>
        <dbReference type="EMBL" id="MFC3154657.1"/>
    </source>
</evidence>
<feature type="transmembrane region" description="Helical" evidence="1">
    <location>
        <begin position="12"/>
        <end position="30"/>
    </location>
</feature>
<keyword evidence="3" id="KW-1185">Reference proteome</keyword>
<proteinExistence type="predicted"/>
<dbReference type="Proteomes" id="UP001595548">
    <property type="component" value="Unassembled WGS sequence"/>
</dbReference>
<gene>
    <name evidence="2" type="ORF">ACFOEB_05525</name>
</gene>
<organism evidence="2 3">
    <name type="scientific">Gilvimarinus japonicus</name>
    <dbReference type="NCBI Taxonomy" id="1796469"/>
    <lineage>
        <taxon>Bacteria</taxon>
        <taxon>Pseudomonadati</taxon>
        <taxon>Pseudomonadota</taxon>
        <taxon>Gammaproteobacteria</taxon>
        <taxon>Cellvibrionales</taxon>
        <taxon>Cellvibrionaceae</taxon>
        <taxon>Gilvimarinus</taxon>
    </lineage>
</organism>
<dbReference type="RefSeq" id="WP_382415037.1">
    <property type="nucleotide sequence ID" value="NZ_AP031500.1"/>
</dbReference>
<keyword evidence="1" id="KW-0472">Membrane</keyword>
<keyword evidence="1" id="KW-1133">Transmembrane helix</keyword>
<dbReference type="EMBL" id="JBHRTL010000006">
    <property type="protein sequence ID" value="MFC3154657.1"/>
    <property type="molecule type" value="Genomic_DNA"/>
</dbReference>